<protein>
    <submittedName>
        <fullName evidence="1">Uncharacterized protein</fullName>
    </submittedName>
</protein>
<evidence type="ECO:0000313" key="1">
    <source>
        <dbReference type="EMBL" id="MBF4763506.1"/>
    </source>
</evidence>
<gene>
    <name evidence="1" type="ORF">ISU07_10240</name>
</gene>
<organism evidence="1 2">
    <name type="scientific">Nocardioides islandensis</name>
    <dbReference type="NCBI Taxonomy" id="433663"/>
    <lineage>
        <taxon>Bacteria</taxon>
        <taxon>Bacillati</taxon>
        <taxon>Actinomycetota</taxon>
        <taxon>Actinomycetes</taxon>
        <taxon>Propionibacteriales</taxon>
        <taxon>Nocardioidaceae</taxon>
        <taxon>Nocardioides</taxon>
    </lineage>
</organism>
<proteinExistence type="predicted"/>
<dbReference type="InterPro" id="IPR015943">
    <property type="entry name" value="WD40/YVTN_repeat-like_dom_sf"/>
</dbReference>
<dbReference type="EMBL" id="JADKPN010000005">
    <property type="protein sequence ID" value="MBF4763506.1"/>
    <property type="molecule type" value="Genomic_DNA"/>
</dbReference>
<name>A0A930VF96_9ACTN</name>
<dbReference type="PROSITE" id="PS51257">
    <property type="entry name" value="PROKAR_LIPOPROTEIN"/>
    <property type="match status" value="1"/>
</dbReference>
<evidence type="ECO:0000313" key="2">
    <source>
        <dbReference type="Proteomes" id="UP000640489"/>
    </source>
</evidence>
<dbReference type="InterPro" id="IPR011044">
    <property type="entry name" value="Quino_amine_DH_bsu"/>
</dbReference>
<dbReference type="AlphaFoldDB" id="A0A930VF96"/>
<dbReference type="RefSeq" id="WP_194706700.1">
    <property type="nucleotide sequence ID" value="NZ_JADKPN010000005.1"/>
</dbReference>
<sequence length="329" mass="34387">MAGARAVVGVLACVLVAGCSGSESSTPAPQPTPLTPPASVDQSAWLTAQVEVAQPDGLAAFGDSVYVKTDTGTVVRVDAADATVVGSATIDTYNDAGHYCTGIGTDGTSLWACSAGRDGTDVVRLDPDTLEVLDRVRIDKVFDQLTLPVVDGRVWVLSGTGDHLTYLDTDTRRRRTWPLDQRCFQLAATAGRVYATCLLADLVLALDATTGEVVARADVPHPTNISAIGDQVWVSTGTGLHQFSADLEPLATYEDLVAGAEGDVVATTDAVWVRQAAGFLFRLDLATGATTQYVADPVPSGGSVLVTDDAVWTSAFNDDVVYRLDPGLA</sequence>
<comment type="caution">
    <text evidence="1">The sequence shown here is derived from an EMBL/GenBank/DDBJ whole genome shotgun (WGS) entry which is preliminary data.</text>
</comment>
<dbReference type="Proteomes" id="UP000640489">
    <property type="component" value="Unassembled WGS sequence"/>
</dbReference>
<accession>A0A930VF96</accession>
<keyword evidence="2" id="KW-1185">Reference proteome</keyword>
<dbReference type="SUPFAM" id="SSF50969">
    <property type="entry name" value="YVTN repeat-like/Quinoprotein amine dehydrogenase"/>
    <property type="match status" value="1"/>
</dbReference>
<reference evidence="1" key="1">
    <citation type="submission" date="2020-11" db="EMBL/GenBank/DDBJ databases">
        <title>Nocardioides sp. nov., isolated from Soil of Cynanchum wilfordii Hemsley rhizosphere.</title>
        <authorList>
            <person name="Lee J.-S."/>
            <person name="Suh M.K."/>
            <person name="Kim J.-S."/>
        </authorList>
    </citation>
    <scope>NUCLEOTIDE SEQUENCE</scope>
    <source>
        <strain evidence="1">KCTC 19275</strain>
    </source>
</reference>
<dbReference type="Gene3D" id="2.130.10.10">
    <property type="entry name" value="YVTN repeat-like/Quinoprotein amine dehydrogenase"/>
    <property type="match status" value="1"/>
</dbReference>